<accession>A0A0F9BUV7</accession>
<evidence type="ECO:0000313" key="1">
    <source>
        <dbReference type="EMBL" id="KKK88181.1"/>
    </source>
</evidence>
<dbReference type="AlphaFoldDB" id="A0A0F9BUV7"/>
<protein>
    <submittedName>
        <fullName evidence="1">Uncharacterized protein</fullName>
    </submittedName>
</protein>
<reference evidence="1" key="1">
    <citation type="journal article" date="2015" name="Nature">
        <title>Complex archaea that bridge the gap between prokaryotes and eukaryotes.</title>
        <authorList>
            <person name="Spang A."/>
            <person name="Saw J.H."/>
            <person name="Jorgensen S.L."/>
            <person name="Zaremba-Niedzwiedzka K."/>
            <person name="Martijn J."/>
            <person name="Lind A.E."/>
            <person name="van Eijk R."/>
            <person name="Schleper C."/>
            <person name="Guy L."/>
            <person name="Ettema T.J."/>
        </authorList>
    </citation>
    <scope>NUCLEOTIDE SEQUENCE</scope>
</reference>
<sequence length="74" mass="8499">MTLTRHIEIFNDAGLLREYTAIKYGQSLTYGGSPGTYFAGMKLIRRLVRMTGQSIESVLIDVRNDYYVAEFWEA</sequence>
<dbReference type="EMBL" id="LAZR01050071">
    <property type="protein sequence ID" value="KKK88181.1"/>
    <property type="molecule type" value="Genomic_DNA"/>
</dbReference>
<comment type="caution">
    <text evidence="1">The sequence shown here is derived from an EMBL/GenBank/DDBJ whole genome shotgun (WGS) entry which is preliminary data.</text>
</comment>
<proteinExistence type="predicted"/>
<gene>
    <name evidence="1" type="ORF">LCGC14_2745760</name>
</gene>
<organism evidence="1">
    <name type="scientific">marine sediment metagenome</name>
    <dbReference type="NCBI Taxonomy" id="412755"/>
    <lineage>
        <taxon>unclassified sequences</taxon>
        <taxon>metagenomes</taxon>
        <taxon>ecological metagenomes</taxon>
    </lineage>
</organism>
<name>A0A0F9BUV7_9ZZZZ</name>